<gene>
    <name evidence="1" type="ORF">BG04_5741</name>
</gene>
<proteinExistence type="predicted"/>
<dbReference type="AlphaFoldDB" id="A0A0B6B0E7"/>
<dbReference type="EMBL" id="CP009921">
    <property type="protein sequence ID" value="AJI25654.1"/>
    <property type="molecule type" value="Genomic_DNA"/>
</dbReference>
<dbReference type="GeneID" id="93646339"/>
<keyword evidence="1" id="KW-0614">Plasmid</keyword>
<sequence>MNKKIEGFTHMLQQVGGTKLVIEVEKGNVNPFHLVHEPIEKR</sequence>
<name>A0A0B6B0E7_PRIM2</name>
<evidence type="ECO:0000313" key="1">
    <source>
        <dbReference type="EMBL" id="AJI25654.1"/>
    </source>
</evidence>
<dbReference type="KEGG" id="bmeg:BG04_5741"/>
<dbReference type="HOGENOM" id="CLU_3247330_0_0_9"/>
<reference evidence="1 2" key="1">
    <citation type="journal article" date="2015" name="Genome Announc.">
        <title>Complete genome sequences for 35 biothreat assay-relevant bacillus species.</title>
        <authorList>
            <person name="Johnson S.L."/>
            <person name="Daligault H.E."/>
            <person name="Davenport K.W."/>
            <person name="Jaissle J."/>
            <person name="Frey K.G."/>
            <person name="Ladner J.T."/>
            <person name="Broomall S.M."/>
            <person name="Bishop-Lilly K.A."/>
            <person name="Bruce D.C."/>
            <person name="Gibbons H.S."/>
            <person name="Coyne S.R."/>
            <person name="Lo C.C."/>
            <person name="Meincke L."/>
            <person name="Munk A.C."/>
            <person name="Koroleva G.I."/>
            <person name="Rosenzweig C.N."/>
            <person name="Palacios G.F."/>
            <person name="Redden C.L."/>
            <person name="Minogue T.D."/>
            <person name="Chain P.S."/>
        </authorList>
    </citation>
    <scope>NUCLEOTIDE SEQUENCE [LARGE SCALE GENOMIC DNA]</scope>
    <source>
        <strain evidence="2">ATCC 14581 / DSM 32 / JCM 2506 / NBRC 15308 / NCIMB 9376 / NCTC 10342 / NRRL B-14308 / VKM B-512</strain>
        <plasmid evidence="1 2">pBMV_2</plasmid>
    </source>
</reference>
<organism evidence="1 2">
    <name type="scientific">Priestia megaterium (strain ATCC 14581 / DSM 32 / CCUG 1817 / JCM 2506 / NBRC 15308 / NCIMB 9376 / NCTC 10342 / NRRL B-14308 / VKM B-512 / Ford 19)</name>
    <name type="common">Bacillus megaterium</name>
    <dbReference type="NCBI Taxonomy" id="1348623"/>
    <lineage>
        <taxon>Bacteria</taxon>
        <taxon>Bacillati</taxon>
        <taxon>Bacillota</taxon>
        <taxon>Bacilli</taxon>
        <taxon>Bacillales</taxon>
        <taxon>Bacillaceae</taxon>
        <taxon>Priestia</taxon>
    </lineage>
</organism>
<geneLocation type="plasmid" evidence="1 2">
    <name>pBMV_2</name>
</geneLocation>
<evidence type="ECO:0000313" key="2">
    <source>
        <dbReference type="Proteomes" id="UP000031829"/>
    </source>
</evidence>
<accession>A0A0B6B0E7</accession>
<protein>
    <submittedName>
        <fullName evidence="1">Uncharacterized protein</fullName>
    </submittedName>
</protein>
<dbReference type="RefSeq" id="WP_256656522.1">
    <property type="nucleotide sequence ID" value="NZ_CP009921.1"/>
</dbReference>
<dbReference type="Proteomes" id="UP000031829">
    <property type="component" value="Plasmid pBMV_2"/>
</dbReference>